<evidence type="ECO:0000256" key="1">
    <source>
        <dbReference type="SAM" id="MobiDB-lite"/>
    </source>
</evidence>
<gene>
    <name evidence="2" type="ORF">KQX54_018248</name>
</gene>
<dbReference type="PANTHER" id="PTHR21530:SF7">
    <property type="entry name" value="TRAB DOMAIN-CONTAINING PROTEIN"/>
    <property type="match status" value="1"/>
</dbReference>
<accession>A0AAV7ICZ5</accession>
<dbReference type="InterPro" id="IPR046345">
    <property type="entry name" value="TraB_PrgY-like"/>
</dbReference>
<protein>
    <recommendedName>
        <fullName evidence="4">TraB domain-containing protein</fullName>
    </recommendedName>
</protein>
<feature type="region of interest" description="Disordered" evidence="1">
    <location>
        <begin position="1"/>
        <end position="82"/>
    </location>
</feature>
<keyword evidence="3" id="KW-1185">Reference proteome</keyword>
<proteinExistence type="predicted"/>
<evidence type="ECO:0000313" key="2">
    <source>
        <dbReference type="EMBL" id="KAH0550231.1"/>
    </source>
</evidence>
<evidence type="ECO:0008006" key="4">
    <source>
        <dbReference type="Google" id="ProtNLM"/>
    </source>
</evidence>
<comment type="caution">
    <text evidence="2">The sequence shown here is derived from an EMBL/GenBank/DDBJ whole genome shotgun (WGS) entry which is preliminary data.</text>
</comment>
<sequence length="416" mass="46518">MEHNDSKKGLIGGQGVQQMHMSIIKPQPDPNESPIVHNKNTTPKSVEIRDKKTYSDPDKNSVIDIDEATNGTESDTEDSSNTNEHFVVTRPFGHNLECDPTIDDRLPDTVTLLTTPEGGKVYLVGTAHFSEESQNDVSMIIQAVQPHVVMVELCDARVHILQLDEQTILKEVESLNMQKIKATIKQNGVFNGLIYVLLLNMSAHMTKQLGMAPGGEFRRAFTEAKKIPNCLVQLGDRPINITLKRALASLSWWQTITLFWNLLRSKDPISKEDVERCKRRDLLEELLAEMTAEYPPLGKVFVNERDKYLAHSLQLSVRPFQTSQGIKNSRVVGVVGIGHMPGIIKYWGKVQSSEILPLMEIPPQSLSSKILRVSFKVSVVGAIIYVGYKFIPMPSVPSFQSFKSSVQGLFKVSANR</sequence>
<dbReference type="Pfam" id="PF01963">
    <property type="entry name" value="TraB_PrgY_gumN"/>
    <property type="match status" value="1"/>
</dbReference>
<feature type="compositionally biased region" description="Basic and acidic residues" evidence="1">
    <location>
        <begin position="46"/>
        <end position="61"/>
    </location>
</feature>
<dbReference type="CDD" id="cd14726">
    <property type="entry name" value="TraB_PrgY-like"/>
    <property type="match status" value="1"/>
</dbReference>
<reference evidence="2 3" key="1">
    <citation type="journal article" date="2021" name="J. Hered.">
        <title>A chromosome-level genome assembly of the parasitoid wasp, Cotesia glomerata (Hymenoptera: Braconidae).</title>
        <authorList>
            <person name="Pinto B.J."/>
            <person name="Weis J.J."/>
            <person name="Gamble T."/>
            <person name="Ode P.J."/>
            <person name="Paul R."/>
            <person name="Zaspel J.M."/>
        </authorList>
    </citation>
    <scope>NUCLEOTIDE SEQUENCE [LARGE SCALE GENOMIC DNA]</scope>
    <source>
        <strain evidence="2">CgM1</strain>
    </source>
</reference>
<name>A0AAV7ICZ5_COTGL</name>
<feature type="compositionally biased region" description="Polar residues" evidence="1">
    <location>
        <begin position="69"/>
        <end position="82"/>
    </location>
</feature>
<dbReference type="InterPro" id="IPR002816">
    <property type="entry name" value="TraB/PrgY/GumN_fam"/>
</dbReference>
<dbReference type="Proteomes" id="UP000826195">
    <property type="component" value="Unassembled WGS sequence"/>
</dbReference>
<dbReference type="AlphaFoldDB" id="A0AAV7ICZ5"/>
<dbReference type="PANTHER" id="PTHR21530">
    <property type="entry name" value="PHEROMONE SHUTDOWN PROTEIN"/>
    <property type="match status" value="1"/>
</dbReference>
<dbReference type="EMBL" id="JAHXZJ010001864">
    <property type="protein sequence ID" value="KAH0550231.1"/>
    <property type="molecule type" value="Genomic_DNA"/>
</dbReference>
<evidence type="ECO:0000313" key="3">
    <source>
        <dbReference type="Proteomes" id="UP000826195"/>
    </source>
</evidence>
<organism evidence="2 3">
    <name type="scientific">Cotesia glomerata</name>
    <name type="common">Lepidopteran parasitic wasp</name>
    <name type="synonym">Apanteles glomeratus</name>
    <dbReference type="NCBI Taxonomy" id="32391"/>
    <lineage>
        <taxon>Eukaryota</taxon>
        <taxon>Metazoa</taxon>
        <taxon>Ecdysozoa</taxon>
        <taxon>Arthropoda</taxon>
        <taxon>Hexapoda</taxon>
        <taxon>Insecta</taxon>
        <taxon>Pterygota</taxon>
        <taxon>Neoptera</taxon>
        <taxon>Endopterygota</taxon>
        <taxon>Hymenoptera</taxon>
        <taxon>Apocrita</taxon>
        <taxon>Ichneumonoidea</taxon>
        <taxon>Braconidae</taxon>
        <taxon>Microgastrinae</taxon>
        <taxon>Cotesia</taxon>
    </lineage>
</organism>